<keyword evidence="3" id="KW-1185">Reference proteome</keyword>
<reference evidence="2" key="1">
    <citation type="journal article" date="2022" name="bioRxiv">
        <title>Sequencing and chromosome-scale assembly of the giantPleurodeles waltlgenome.</title>
        <authorList>
            <person name="Brown T."/>
            <person name="Elewa A."/>
            <person name="Iarovenko S."/>
            <person name="Subramanian E."/>
            <person name="Araus A.J."/>
            <person name="Petzold A."/>
            <person name="Susuki M."/>
            <person name="Suzuki K.-i.T."/>
            <person name="Hayashi T."/>
            <person name="Toyoda A."/>
            <person name="Oliveira C."/>
            <person name="Osipova E."/>
            <person name="Leigh N.D."/>
            <person name="Simon A."/>
            <person name="Yun M.H."/>
        </authorList>
    </citation>
    <scope>NUCLEOTIDE SEQUENCE</scope>
    <source>
        <strain evidence="2">20211129_DDA</strain>
        <tissue evidence="2">Liver</tissue>
    </source>
</reference>
<gene>
    <name evidence="2" type="ORF">NDU88_005552</name>
</gene>
<evidence type="ECO:0000313" key="3">
    <source>
        <dbReference type="Proteomes" id="UP001066276"/>
    </source>
</evidence>
<proteinExistence type="predicted"/>
<dbReference type="Proteomes" id="UP001066276">
    <property type="component" value="Chromosome 7"/>
</dbReference>
<organism evidence="2 3">
    <name type="scientific">Pleurodeles waltl</name>
    <name type="common">Iberian ribbed newt</name>
    <dbReference type="NCBI Taxonomy" id="8319"/>
    <lineage>
        <taxon>Eukaryota</taxon>
        <taxon>Metazoa</taxon>
        <taxon>Chordata</taxon>
        <taxon>Craniata</taxon>
        <taxon>Vertebrata</taxon>
        <taxon>Euteleostomi</taxon>
        <taxon>Amphibia</taxon>
        <taxon>Batrachia</taxon>
        <taxon>Caudata</taxon>
        <taxon>Salamandroidea</taxon>
        <taxon>Salamandridae</taxon>
        <taxon>Pleurodelinae</taxon>
        <taxon>Pleurodeles</taxon>
    </lineage>
</organism>
<dbReference type="EMBL" id="JANPWB010000011">
    <property type="protein sequence ID" value="KAJ1127149.1"/>
    <property type="molecule type" value="Genomic_DNA"/>
</dbReference>
<dbReference type="AlphaFoldDB" id="A0AAV7PIV9"/>
<comment type="caution">
    <text evidence="2">The sequence shown here is derived from an EMBL/GenBank/DDBJ whole genome shotgun (WGS) entry which is preliminary data.</text>
</comment>
<feature type="region of interest" description="Disordered" evidence="1">
    <location>
        <begin position="44"/>
        <end position="70"/>
    </location>
</feature>
<accession>A0AAV7PIV9</accession>
<evidence type="ECO:0000256" key="1">
    <source>
        <dbReference type="SAM" id="MobiDB-lite"/>
    </source>
</evidence>
<protein>
    <submittedName>
        <fullName evidence="2">Uncharacterized protein</fullName>
    </submittedName>
</protein>
<feature type="compositionally biased region" description="Basic and acidic residues" evidence="1">
    <location>
        <begin position="44"/>
        <end position="57"/>
    </location>
</feature>
<sequence length="70" mass="8013">MRGDSGPITARRHTRGTERIDVEFEFRPINWRITLLILKDWRGGQETEGPRGKRVGIEEEIGVPQGRDVA</sequence>
<name>A0AAV7PIV9_PLEWA</name>
<evidence type="ECO:0000313" key="2">
    <source>
        <dbReference type="EMBL" id="KAJ1127149.1"/>
    </source>
</evidence>